<reference evidence="2" key="1">
    <citation type="submission" date="2025-08" db="UniProtKB">
        <authorList>
            <consortium name="Ensembl"/>
        </authorList>
    </citation>
    <scope>IDENTIFICATION</scope>
</reference>
<keyword evidence="1" id="KW-1133">Transmembrane helix</keyword>
<dbReference type="Proteomes" id="UP000694565">
    <property type="component" value="Unplaced"/>
</dbReference>
<reference evidence="2" key="2">
    <citation type="submission" date="2025-09" db="UniProtKB">
        <authorList>
            <consortium name="Ensembl"/>
        </authorList>
    </citation>
    <scope>IDENTIFICATION</scope>
</reference>
<name>A0A8C2ZAE9_CYCLU</name>
<keyword evidence="1" id="KW-0472">Membrane</keyword>
<dbReference type="AlphaFoldDB" id="A0A8C2ZAE9"/>
<dbReference type="Ensembl" id="ENSCLMT00005025588.1">
    <property type="protein sequence ID" value="ENSCLMP00005024473.1"/>
    <property type="gene ID" value="ENSCLMG00005012077.1"/>
</dbReference>
<dbReference type="GeneTree" id="ENSGT01010000228726"/>
<organism evidence="2 3">
    <name type="scientific">Cyclopterus lumpus</name>
    <name type="common">Lumpsucker</name>
    <dbReference type="NCBI Taxonomy" id="8103"/>
    <lineage>
        <taxon>Eukaryota</taxon>
        <taxon>Metazoa</taxon>
        <taxon>Chordata</taxon>
        <taxon>Craniata</taxon>
        <taxon>Vertebrata</taxon>
        <taxon>Euteleostomi</taxon>
        <taxon>Actinopterygii</taxon>
        <taxon>Neopterygii</taxon>
        <taxon>Teleostei</taxon>
        <taxon>Neoteleostei</taxon>
        <taxon>Acanthomorphata</taxon>
        <taxon>Eupercaria</taxon>
        <taxon>Perciformes</taxon>
        <taxon>Cottioidei</taxon>
        <taxon>Cottales</taxon>
        <taxon>Cyclopteridae</taxon>
        <taxon>Cyclopterus</taxon>
    </lineage>
</organism>
<keyword evidence="1" id="KW-0812">Transmembrane</keyword>
<evidence type="ECO:0000256" key="1">
    <source>
        <dbReference type="SAM" id="Phobius"/>
    </source>
</evidence>
<proteinExistence type="predicted"/>
<evidence type="ECO:0000313" key="3">
    <source>
        <dbReference type="Proteomes" id="UP000694565"/>
    </source>
</evidence>
<evidence type="ECO:0000313" key="2">
    <source>
        <dbReference type="Ensembl" id="ENSCLMP00005024473.1"/>
    </source>
</evidence>
<sequence>MSYLKTILYLDKVTKDSCLIEVRPRLTVVPAVDYKMFTVLLKLEFVVLAHDDTDCLFAPQKQKLPKGRRESETQRMRTTMTMMKTTIKSKTENGSLPHCTGWVGRVELFSGSPALSIPQFHCRSLFMYSCVRTLGLVSSFGSVLLIFSAVQPASHDF</sequence>
<accession>A0A8C2ZAE9</accession>
<protein>
    <submittedName>
        <fullName evidence="2">Uncharacterized protein</fullName>
    </submittedName>
</protein>
<feature type="transmembrane region" description="Helical" evidence="1">
    <location>
        <begin position="125"/>
        <end position="150"/>
    </location>
</feature>
<keyword evidence="3" id="KW-1185">Reference proteome</keyword>